<dbReference type="OrthoDB" id="5402150at2"/>
<reference evidence="2 3" key="1">
    <citation type="submission" date="2013-04" db="EMBL/GenBank/DDBJ databases">
        <title>Shimia sp. 22II-S11-Z10 Genome Sequencing.</title>
        <authorList>
            <person name="Lai Q."/>
            <person name="Li G."/>
            <person name="Shao Z."/>
        </authorList>
    </citation>
    <scope>NUCLEOTIDE SEQUENCE [LARGE SCALE GENOMIC DNA]</scope>
    <source>
        <strain evidence="3">22II-S11-Z10</strain>
    </source>
</reference>
<dbReference type="RefSeq" id="WP_035251524.1">
    <property type="nucleotide sequence ID" value="NZ_AQQY01000007.1"/>
</dbReference>
<name>A0A058ZJV7_9RHOB</name>
<evidence type="ECO:0000259" key="1">
    <source>
        <dbReference type="Pfam" id="PF05099"/>
    </source>
</evidence>
<organism evidence="2 3">
    <name type="scientific">Actibacterium atlanticum</name>
    <dbReference type="NCBI Taxonomy" id="1461693"/>
    <lineage>
        <taxon>Bacteria</taxon>
        <taxon>Pseudomonadati</taxon>
        <taxon>Pseudomonadota</taxon>
        <taxon>Alphaproteobacteria</taxon>
        <taxon>Rhodobacterales</taxon>
        <taxon>Roseobacteraceae</taxon>
        <taxon>Actibacterium</taxon>
    </lineage>
</organism>
<dbReference type="SUPFAM" id="SSF158682">
    <property type="entry name" value="TerB-like"/>
    <property type="match status" value="1"/>
</dbReference>
<dbReference type="Gene3D" id="1.10.3680.10">
    <property type="entry name" value="TerB-like"/>
    <property type="match status" value="1"/>
</dbReference>
<dbReference type="InterPro" id="IPR007791">
    <property type="entry name" value="DjlA_N"/>
</dbReference>
<sequence length="138" mass="15205">MFQGLLSRLSSPTPIEATDTQLALGALLVRVAKSDSHYDATEIGQIDKILSARFGLNPVEAMKLRAQCEHLEHDAPDTQDFAAKVKELVCYEERSAIVAEVWNVVMADGVERNEEKCLFTAISDTLGVDTADLRDRQA</sequence>
<protein>
    <recommendedName>
        <fullName evidence="1">Co-chaperone DjlA N-terminal domain-containing protein</fullName>
    </recommendedName>
</protein>
<dbReference type="AlphaFoldDB" id="A0A058ZJV7"/>
<evidence type="ECO:0000313" key="2">
    <source>
        <dbReference type="EMBL" id="KCV81472.1"/>
    </source>
</evidence>
<keyword evidence="3" id="KW-1185">Reference proteome</keyword>
<dbReference type="Pfam" id="PF05099">
    <property type="entry name" value="TerB"/>
    <property type="match status" value="1"/>
</dbReference>
<dbReference type="CDD" id="cd07313">
    <property type="entry name" value="terB_like_2"/>
    <property type="match status" value="1"/>
</dbReference>
<comment type="caution">
    <text evidence="2">The sequence shown here is derived from an EMBL/GenBank/DDBJ whole genome shotgun (WGS) entry which is preliminary data.</text>
</comment>
<dbReference type="InterPro" id="IPR029024">
    <property type="entry name" value="TerB-like"/>
</dbReference>
<accession>A0A058ZJV7</accession>
<evidence type="ECO:0000313" key="3">
    <source>
        <dbReference type="Proteomes" id="UP000024836"/>
    </source>
</evidence>
<gene>
    <name evidence="2" type="ORF">ATO10_11187</name>
</gene>
<proteinExistence type="predicted"/>
<dbReference type="STRING" id="1461693.ATO10_11187"/>
<dbReference type="eggNOG" id="COG4103">
    <property type="taxonomic scope" value="Bacteria"/>
</dbReference>
<feature type="domain" description="Co-chaperone DjlA N-terminal" evidence="1">
    <location>
        <begin position="21"/>
        <end position="134"/>
    </location>
</feature>
<dbReference type="EMBL" id="AQQY01000007">
    <property type="protein sequence ID" value="KCV81472.1"/>
    <property type="molecule type" value="Genomic_DNA"/>
</dbReference>
<dbReference type="Proteomes" id="UP000024836">
    <property type="component" value="Unassembled WGS sequence"/>
</dbReference>